<comment type="caution">
    <text evidence="9">The sequence shown here is derived from an EMBL/GenBank/DDBJ whole genome shotgun (WGS) entry which is preliminary data.</text>
</comment>
<evidence type="ECO:0000256" key="6">
    <source>
        <dbReference type="ARBA" id="ARBA00044798"/>
    </source>
</evidence>
<keyword evidence="4" id="KW-0966">Cell projection</keyword>
<feature type="coiled-coil region" evidence="7">
    <location>
        <begin position="33"/>
        <end position="63"/>
    </location>
</feature>
<keyword evidence="10" id="KW-1185">Reference proteome</keyword>
<sequence>MKIDNNKCLAEIDKKNHTIQTMKITSARTLQILSEYKKKLSKVLQEQKHITEEQNQRQEMQRRVQGENILAKQELKLERAINEKFEDQISSYLVPSVMDFVRLVSEEHDLSRKQNIYSRRLTIAEVALRCYKKRWLQIQRSNLNEEL</sequence>
<organism evidence="9 10">
    <name type="scientific">Schistosoma mekongi</name>
    <name type="common">Parasitic worm</name>
    <dbReference type="NCBI Taxonomy" id="38744"/>
    <lineage>
        <taxon>Eukaryota</taxon>
        <taxon>Metazoa</taxon>
        <taxon>Spiralia</taxon>
        <taxon>Lophotrochozoa</taxon>
        <taxon>Platyhelminthes</taxon>
        <taxon>Trematoda</taxon>
        <taxon>Digenea</taxon>
        <taxon>Strigeidida</taxon>
        <taxon>Schistosomatoidea</taxon>
        <taxon>Schistosomatidae</taxon>
        <taxon>Schistosoma</taxon>
    </lineage>
</organism>
<dbReference type="AlphaFoldDB" id="A0AAE2D939"/>
<accession>A0AAE2D939</accession>
<dbReference type="GO" id="GO:0060271">
    <property type="term" value="P:cilium assembly"/>
    <property type="evidence" value="ECO:0007669"/>
    <property type="project" value="TreeGrafter"/>
</dbReference>
<evidence type="ECO:0000256" key="2">
    <source>
        <dbReference type="ARBA" id="ARBA00022794"/>
    </source>
</evidence>
<dbReference type="PANTHER" id="PTHR15654">
    <property type="entry name" value="COILED-COIL DOMAIN-CONTAINING PROTEIN 113-RELATED"/>
    <property type="match status" value="1"/>
</dbReference>
<proteinExistence type="inferred from homology"/>
<protein>
    <recommendedName>
        <fullName evidence="6">Cilia- and flagella-associated protein 263</fullName>
    </recommendedName>
</protein>
<dbReference type="GO" id="GO:0005930">
    <property type="term" value="C:axoneme"/>
    <property type="evidence" value="ECO:0007669"/>
    <property type="project" value="TreeGrafter"/>
</dbReference>
<comment type="subcellular location">
    <subcellularLocation>
        <location evidence="1">Cell projection</location>
        <location evidence="1">Cilium</location>
    </subcellularLocation>
</comment>
<reference evidence="9" key="2">
    <citation type="journal article" date="2023" name="Infect Dis Poverty">
        <title>Chromosome-scale genome of the human blood fluke Schistosoma mekongi and its implications for public health.</title>
        <authorList>
            <person name="Zhou M."/>
            <person name="Xu L."/>
            <person name="Xu D."/>
            <person name="Chen W."/>
            <person name="Khan J."/>
            <person name="Hu Y."/>
            <person name="Huang H."/>
            <person name="Wei H."/>
            <person name="Zhang Y."/>
            <person name="Chusongsang P."/>
            <person name="Tanasarnprasert K."/>
            <person name="Hu X."/>
            <person name="Limpanont Y."/>
            <person name="Lv Z."/>
        </authorList>
    </citation>
    <scope>NUCLEOTIDE SEQUENCE</scope>
    <source>
        <strain evidence="9">LV_2022a</strain>
    </source>
</reference>
<dbReference type="InterPro" id="IPR025254">
    <property type="entry name" value="CCDC113/CCDC96_CC"/>
</dbReference>
<gene>
    <name evidence="9" type="ORF">MN116_001303</name>
</gene>
<keyword evidence="2" id="KW-0970">Cilium biogenesis/degradation</keyword>
<evidence type="ECO:0000313" key="10">
    <source>
        <dbReference type="Proteomes" id="UP001292079"/>
    </source>
</evidence>
<evidence type="ECO:0000256" key="5">
    <source>
        <dbReference type="ARBA" id="ARBA00044506"/>
    </source>
</evidence>
<dbReference type="InterPro" id="IPR051885">
    <property type="entry name" value="CC_CF"/>
</dbReference>
<evidence type="ECO:0000256" key="4">
    <source>
        <dbReference type="ARBA" id="ARBA00023273"/>
    </source>
</evidence>
<dbReference type="GO" id="GO:0036064">
    <property type="term" value="C:ciliary basal body"/>
    <property type="evidence" value="ECO:0007669"/>
    <property type="project" value="TreeGrafter"/>
</dbReference>
<dbReference type="Pfam" id="PF13870">
    <property type="entry name" value="CCDC113_CCDC96_CC"/>
    <property type="match status" value="1"/>
</dbReference>
<evidence type="ECO:0000256" key="3">
    <source>
        <dbReference type="ARBA" id="ARBA00023054"/>
    </source>
</evidence>
<evidence type="ECO:0000313" key="9">
    <source>
        <dbReference type="EMBL" id="KAK4476078.1"/>
    </source>
</evidence>
<dbReference type="PANTHER" id="PTHR15654:SF2">
    <property type="entry name" value="COILED-COIL DOMAIN-CONTAINING PROTEIN 113"/>
    <property type="match status" value="1"/>
</dbReference>
<evidence type="ECO:0000256" key="1">
    <source>
        <dbReference type="ARBA" id="ARBA00004138"/>
    </source>
</evidence>
<name>A0AAE2D939_SCHME</name>
<reference evidence="9" key="1">
    <citation type="submission" date="2022-04" db="EMBL/GenBank/DDBJ databases">
        <authorList>
            <person name="Xu L."/>
            <person name="Lv Z."/>
        </authorList>
    </citation>
    <scope>NUCLEOTIDE SEQUENCE</scope>
    <source>
        <strain evidence="9">LV_2022a</strain>
    </source>
</reference>
<dbReference type="EMBL" id="JALJAT010000001">
    <property type="protein sequence ID" value="KAK4476078.1"/>
    <property type="molecule type" value="Genomic_DNA"/>
</dbReference>
<evidence type="ECO:0000256" key="7">
    <source>
        <dbReference type="SAM" id="Coils"/>
    </source>
</evidence>
<evidence type="ECO:0000259" key="8">
    <source>
        <dbReference type="Pfam" id="PF13870"/>
    </source>
</evidence>
<keyword evidence="3 7" id="KW-0175">Coiled coil</keyword>
<feature type="domain" description="CCDC113/CCDC96 coiled-coil" evidence="8">
    <location>
        <begin position="2"/>
        <end position="125"/>
    </location>
</feature>
<comment type="similarity">
    <text evidence="5">Belongs to the CFAP263 family.</text>
</comment>
<dbReference type="Proteomes" id="UP001292079">
    <property type="component" value="Unassembled WGS sequence"/>
</dbReference>